<gene>
    <name evidence="3" type="ORF">BBD42_11135</name>
</gene>
<accession>A0A1B2DGY5</accession>
<proteinExistence type="predicted"/>
<keyword evidence="2" id="KW-0175">Coiled coil</keyword>
<dbReference type="RefSeq" id="WP_099518232.1">
    <property type="nucleotide sequence ID" value="NZ_CP016808.1"/>
</dbReference>
<keyword evidence="1" id="KW-1005">Bacterial flagellum biogenesis</keyword>
<dbReference type="EMBL" id="CP016808">
    <property type="protein sequence ID" value="ANY66961.1"/>
    <property type="molecule type" value="Genomic_DNA"/>
</dbReference>
<evidence type="ECO:0008006" key="4">
    <source>
        <dbReference type="Google" id="ProtNLM"/>
    </source>
</evidence>
<dbReference type="Gene3D" id="1.20.58.300">
    <property type="entry name" value="FlgN-like"/>
    <property type="match status" value="1"/>
</dbReference>
<protein>
    <recommendedName>
        <fullName evidence="4">Flagellar biosynthesis protein FlgN</fullName>
    </recommendedName>
</protein>
<evidence type="ECO:0000256" key="1">
    <source>
        <dbReference type="ARBA" id="ARBA00022795"/>
    </source>
</evidence>
<dbReference type="InterPro" id="IPR007809">
    <property type="entry name" value="FlgN-like"/>
</dbReference>
<dbReference type="AlphaFoldDB" id="A0A1B2DGY5"/>
<reference evidence="3" key="1">
    <citation type="submission" date="2016-08" db="EMBL/GenBank/DDBJ databases">
        <title>Complete Genome Seqeunce of Paenibacillus sp. BIHB 4019 from tea rhizoplane.</title>
        <authorList>
            <person name="Thakur R."/>
            <person name="Swarnkar M.K."/>
            <person name="Gulati A."/>
        </authorList>
    </citation>
    <scope>NUCLEOTIDE SEQUENCE [LARGE SCALE GENOMIC DNA]</scope>
    <source>
        <strain evidence="3">BIHB4019</strain>
    </source>
</reference>
<dbReference type="InterPro" id="IPR036679">
    <property type="entry name" value="FlgN-like_sf"/>
</dbReference>
<sequence>MSLELIADTLQQQLKLYHSLLAIEQSKKDMIIQNDVLQLNVHTQKQKLLVAKAEELERMRTQLTSRYFKDIGFRIRSGILAELIRSVTDPVIKSQLMELHSQLNKVLAQLKEASALNQQLINQSLSFLDFSISLMMDDPNEDLVYQHPMNQYPGSKRNGLFDSKA</sequence>
<dbReference type="SUPFAM" id="SSF140566">
    <property type="entry name" value="FlgN-like"/>
    <property type="match status" value="1"/>
</dbReference>
<dbReference type="GO" id="GO:0044780">
    <property type="term" value="P:bacterial-type flagellum assembly"/>
    <property type="evidence" value="ECO:0007669"/>
    <property type="project" value="InterPro"/>
</dbReference>
<feature type="coiled-coil region" evidence="2">
    <location>
        <begin position="93"/>
        <end position="123"/>
    </location>
</feature>
<organism evidence="3">
    <name type="scientific">Paenibacillus sp. BIHB 4019</name>
    <dbReference type="NCBI Taxonomy" id="1870819"/>
    <lineage>
        <taxon>Bacteria</taxon>
        <taxon>Bacillati</taxon>
        <taxon>Bacillota</taxon>
        <taxon>Bacilli</taxon>
        <taxon>Bacillales</taxon>
        <taxon>Paenibacillaceae</taxon>
        <taxon>Paenibacillus</taxon>
    </lineage>
</organism>
<dbReference type="Pfam" id="PF05130">
    <property type="entry name" value="FlgN"/>
    <property type="match status" value="1"/>
</dbReference>
<name>A0A1B2DGY5_9BACL</name>
<evidence type="ECO:0000313" key="3">
    <source>
        <dbReference type="EMBL" id="ANY66961.1"/>
    </source>
</evidence>
<evidence type="ECO:0000256" key="2">
    <source>
        <dbReference type="SAM" id="Coils"/>
    </source>
</evidence>